<dbReference type="EMBL" id="BAABJP010000010">
    <property type="protein sequence ID" value="GAA5155538.1"/>
    <property type="molecule type" value="Genomic_DNA"/>
</dbReference>
<dbReference type="NCBIfam" id="TIGR00173">
    <property type="entry name" value="menD"/>
    <property type="match status" value="1"/>
</dbReference>
<comment type="cofactor">
    <cofactor evidence="6">
        <name>Mg(2+)</name>
        <dbReference type="ChEBI" id="CHEBI:18420"/>
    </cofactor>
    <cofactor evidence="6">
        <name>Mn(2+)</name>
        <dbReference type="ChEBI" id="CHEBI:29035"/>
    </cofactor>
</comment>
<keyword evidence="1 6" id="KW-0808">Transferase</keyword>
<comment type="function">
    <text evidence="6">Catalyzes the thiamine diphosphate-dependent decarboxylation of 2-oxoglutarate and the subsequent addition of the resulting succinic semialdehyde-thiamine pyrophosphate anion to isochorismate to yield 2-succinyl-5-enolpyruvyl-6-hydroxy-3-cyclohexene-1-carboxylate (SEPHCHC).</text>
</comment>
<evidence type="ECO:0000256" key="1">
    <source>
        <dbReference type="ARBA" id="ARBA00022679"/>
    </source>
</evidence>
<dbReference type="HAMAP" id="MF_01659">
    <property type="entry name" value="MenD"/>
    <property type="match status" value="1"/>
</dbReference>
<comment type="pathway">
    <text evidence="6">Quinol/quinone metabolism; menaquinone biosynthesis.</text>
</comment>
<comment type="subunit">
    <text evidence="6">Homodimer.</text>
</comment>
<evidence type="ECO:0000256" key="2">
    <source>
        <dbReference type="ARBA" id="ARBA00022723"/>
    </source>
</evidence>
<reference evidence="9" key="1">
    <citation type="journal article" date="2019" name="Int. J. Syst. Evol. Microbiol.">
        <title>The Global Catalogue of Microorganisms (GCM) 10K type strain sequencing project: providing services to taxonomists for standard genome sequencing and annotation.</title>
        <authorList>
            <consortium name="The Broad Institute Genomics Platform"/>
            <consortium name="The Broad Institute Genome Sequencing Center for Infectious Disease"/>
            <person name="Wu L."/>
            <person name="Ma J."/>
        </authorList>
    </citation>
    <scope>NUCLEOTIDE SEQUENCE [LARGE SCALE GENOMIC DNA]</scope>
    <source>
        <strain evidence="9">JCM 18303</strain>
    </source>
</reference>
<keyword evidence="4 6" id="KW-0786">Thiamine pyrophosphate</keyword>
<dbReference type="CDD" id="cd02009">
    <property type="entry name" value="TPP_SHCHC_synthase"/>
    <property type="match status" value="1"/>
</dbReference>
<evidence type="ECO:0000313" key="9">
    <source>
        <dbReference type="Proteomes" id="UP001428817"/>
    </source>
</evidence>
<keyword evidence="5 6" id="KW-0464">Manganese</keyword>
<organism evidence="8 9">
    <name type="scientific">Pseudonocardia eucalypti</name>
    <dbReference type="NCBI Taxonomy" id="648755"/>
    <lineage>
        <taxon>Bacteria</taxon>
        <taxon>Bacillati</taxon>
        <taxon>Actinomycetota</taxon>
        <taxon>Actinomycetes</taxon>
        <taxon>Pseudonocardiales</taxon>
        <taxon>Pseudonocardiaceae</taxon>
        <taxon>Pseudonocardia</taxon>
    </lineage>
</organism>
<gene>
    <name evidence="6 8" type="primary">menD</name>
    <name evidence="8" type="ORF">GCM10023321_29140</name>
</gene>
<evidence type="ECO:0000256" key="6">
    <source>
        <dbReference type="HAMAP-Rule" id="MF_01659"/>
    </source>
</evidence>
<dbReference type="PANTHER" id="PTHR42916:SF1">
    <property type="entry name" value="PROTEIN PHYLLO, CHLOROPLASTIC"/>
    <property type="match status" value="1"/>
</dbReference>
<dbReference type="RefSeq" id="WP_185063969.1">
    <property type="nucleotide sequence ID" value="NZ_BAABJP010000010.1"/>
</dbReference>
<dbReference type="Pfam" id="PF02776">
    <property type="entry name" value="TPP_enzyme_N"/>
    <property type="match status" value="1"/>
</dbReference>
<sequence length="563" mass="57260">MNDSQALAEALVDELVGCGVTDAVLCPGSRNAPLSFALHRADRAGRLRLHVRIDERGAGFLALGLALGSGRAVPVACTSGTAAANLHPAVLEASYAGVPLLALTADRPPEMLGTGANQTIVQTGLYGPAPRLAHTLDAAEGPPAWRAWTSRAVAVAEGRAGDGRIGPVHLNLPFAEPLVPQTPRVGVPSTPSRRSEHTESAFAGMHTESAFAGVDADPLAMDPAAPTLVVGGSVPCGPVPGVETADGPPPPVVAEPNSPLWPAAMRTGAWLLGGPLPDGMRPRQVLLHGRPTLHRSVSRLLADPEVAVYAVAGTAGVTGPVAGELPDSVRAVGIPPPLRPPPEWSAGWWRADHSASIALDKALAEPAAPTGLRLAAALVGALPAGALLQLGSSNPVRDVSLAAVPRAGLTVRANRGVAGIDGTLSTSMGAALGHGGPGYALLGDLTALHDLTALVLGPDEPRPDLTLVVLNDGGGGIFSLLEQGAPEYASGFERVFGTPHRVRLDALCTAFGVTHHRIAPDLAQLVEACAPASGPRLIEVPAERADLRSGHAALRAAVNATLA</sequence>
<comment type="cofactor">
    <cofactor evidence="6">
        <name>thiamine diphosphate</name>
        <dbReference type="ChEBI" id="CHEBI:58937"/>
    </cofactor>
    <text evidence="6">Binds 1 thiamine pyrophosphate per subunit.</text>
</comment>
<keyword evidence="2 6" id="KW-0479">Metal-binding</keyword>
<evidence type="ECO:0000313" key="8">
    <source>
        <dbReference type="EMBL" id="GAA5155538.1"/>
    </source>
</evidence>
<dbReference type="Gene3D" id="3.40.50.1220">
    <property type="entry name" value="TPP-binding domain"/>
    <property type="match status" value="1"/>
</dbReference>
<dbReference type="SUPFAM" id="SSF52518">
    <property type="entry name" value="Thiamin diphosphate-binding fold (THDP-binding)"/>
    <property type="match status" value="2"/>
</dbReference>
<comment type="catalytic activity">
    <reaction evidence="6">
        <text>isochorismate + 2-oxoglutarate + H(+) = 5-enolpyruvoyl-6-hydroxy-2-succinyl-cyclohex-3-ene-1-carboxylate + CO2</text>
        <dbReference type="Rhea" id="RHEA:25593"/>
        <dbReference type="ChEBI" id="CHEBI:15378"/>
        <dbReference type="ChEBI" id="CHEBI:16526"/>
        <dbReference type="ChEBI" id="CHEBI:16810"/>
        <dbReference type="ChEBI" id="CHEBI:29780"/>
        <dbReference type="ChEBI" id="CHEBI:58818"/>
        <dbReference type="EC" id="2.2.1.9"/>
    </reaction>
</comment>
<evidence type="ECO:0000259" key="7">
    <source>
        <dbReference type="Pfam" id="PF02776"/>
    </source>
</evidence>
<dbReference type="InterPro" id="IPR029061">
    <property type="entry name" value="THDP-binding"/>
</dbReference>
<accession>A0ABP9Q143</accession>
<dbReference type="Gene3D" id="3.40.50.970">
    <property type="match status" value="2"/>
</dbReference>
<evidence type="ECO:0000256" key="4">
    <source>
        <dbReference type="ARBA" id="ARBA00023052"/>
    </source>
</evidence>
<comment type="similarity">
    <text evidence="6">Belongs to the TPP enzyme family. MenD subfamily.</text>
</comment>
<comment type="caution">
    <text evidence="8">The sequence shown here is derived from an EMBL/GenBank/DDBJ whole genome shotgun (WGS) entry which is preliminary data.</text>
</comment>
<keyword evidence="3 6" id="KW-0460">Magnesium</keyword>
<dbReference type="PIRSF" id="PIRSF004983">
    <property type="entry name" value="MenD"/>
    <property type="match status" value="1"/>
</dbReference>
<dbReference type="PANTHER" id="PTHR42916">
    <property type="entry name" value="2-SUCCINYL-5-ENOLPYRUVYL-6-HYDROXY-3-CYCLOHEXENE-1-CARBOXYLATE SYNTHASE"/>
    <property type="match status" value="1"/>
</dbReference>
<evidence type="ECO:0000256" key="5">
    <source>
        <dbReference type="ARBA" id="ARBA00023211"/>
    </source>
</evidence>
<keyword evidence="9" id="KW-1185">Reference proteome</keyword>
<dbReference type="InterPro" id="IPR012001">
    <property type="entry name" value="Thiamin_PyroP_enz_TPP-bd_dom"/>
</dbReference>
<proteinExistence type="inferred from homology"/>
<name>A0ABP9Q143_9PSEU</name>
<dbReference type="CDD" id="cd07037">
    <property type="entry name" value="TPP_PYR_MenD"/>
    <property type="match status" value="1"/>
</dbReference>
<keyword evidence="6" id="KW-0474">Menaquinone biosynthesis</keyword>
<evidence type="ECO:0000256" key="3">
    <source>
        <dbReference type="ARBA" id="ARBA00022842"/>
    </source>
</evidence>
<dbReference type="InterPro" id="IPR004433">
    <property type="entry name" value="MenaQ_synth_MenD"/>
</dbReference>
<dbReference type="EC" id="2.2.1.9" evidence="6"/>
<feature type="domain" description="Thiamine pyrophosphate enzyme N-terminal TPP-binding" evidence="7">
    <location>
        <begin position="7"/>
        <end position="122"/>
    </location>
</feature>
<dbReference type="Proteomes" id="UP001428817">
    <property type="component" value="Unassembled WGS sequence"/>
</dbReference>
<protein>
    <recommendedName>
        <fullName evidence="6">2-succinyl-5-enolpyruvyl-6-hydroxy-3-cyclohexene-1-carboxylate synthase</fullName>
        <shortName evidence="6">SEPHCHC synthase</shortName>
        <ecNumber evidence="6">2.2.1.9</ecNumber>
    </recommendedName>
    <alternativeName>
        <fullName evidence="6">Menaquinone biosynthesis protein MenD</fullName>
    </alternativeName>
</protein>
<comment type="pathway">
    <text evidence="6">Quinol/quinone metabolism; 1,4-dihydroxy-2-naphthoate biosynthesis; 1,4-dihydroxy-2-naphthoate from chorismate: step 2/7.</text>
</comment>